<dbReference type="OrthoDB" id="9794165at2"/>
<comment type="caution">
    <text evidence="2">The sequence shown here is derived from an EMBL/GenBank/DDBJ whole genome shotgun (WGS) entry which is preliminary data.</text>
</comment>
<dbReference type="EMBL" id="LTBC01000001">
    <property type="protein sequence ID" value="KYH33432.1"/>
    <property type="molecule type" value="Genomic_DNA"/>
</dbReference>
<sequence length="223" mass="23949">MAQSEASLRSRVSSRSKAKKKNQIGYALLVLALVIAFGVFLGSLKIALAAKWVFGLAFGFVLQRSRFCFTASMRDPVLTGSTSLTRAVIIAIAVATVGFAAIQFSAYMAGKPIPGFISPVGIHTVIGAILFGIGMVIAGGCASGTLMRVGEGFIMLMVTLVFFVTGSALGAYHFGWWQGFSMKSSPSIFLPNVLGWPLALLVQFGLLGALYWMATWWEYRKVE</sequence>
<dbReference type="Proteomes" id="UP000075670">
    <property type="component" value="Unassembled WGS sequence"/>
</dbReference>
<keyword evidence="1" id="KW-0812">Transmembrane</keyword>
<feature type="transmembrane region" description="Helical" evidence="1">
    <location>
        <begin position="153"/>
        <end position="174"/>
    </location>
</feature>
<evidence type="ECO:0000313" key="2">
    <source>
        <dbReference type="EMBL" id="KYH33432.1"/>
    </source>
</evidence>
<reference evidence="2 3" key="1">
    <citation type="submission" date="2016-02" db="EMBL/GenBank/DDBJ databases">
        <title>Genome sequence of Moorella mulderi DSM 14980.</title>
        <authorList>
            <person name="Poehlein A."/>
            <person name="Daniel R."/>
        </authorList>
    </citation>
    <scope>NUCLEOTIDE SEQUENCE [LARGE SCALE GENOMIC DNA]</scope>
    <source>
        <strain evidence="2 3">DSM 14980</strain>
    </source>
</reference>
<feature type="transmembrane region" description="Helical" evidence="1">
    <location>
        <begin position="194"/>
        <end position="214"/>
    </location>
</feature>
<dbReference type="RefSeq" id="WP_062280230.1">
    <property type="nucleotide sequence ID" value="NZ_LTBC01000001.1"/>
</dbReference>
<gene>
    <name evidence="2" type="ORF">MOMUL_01330</name>
</gene>
<keyword evidence="3" id="KW-1185">Reference proteome</keyword>
<feature type="transmembrane region" description="Helical" evidence="1">
    <location>
        <begin position="120"/>
        <end position="141"/>
    </location>
</feature>
<accession>A0A151B0X5</accession>
<evidence type="ECO:0000313" key="3">
    <source>
        <dbReference type="Proteomes" id="UP000075670"/>
    </source>
</evidence>
<protein>
    <submittedName>
        <fullName evidence="2">Putative inner membrane protein</fullName>
    </submittedName>
</protein>
<evidence type="ECO:0000256" key="1">
    <source>
        <dbReference type="SAM" id="Phobius"/>
    </source>
</evidence>
<feature type="transmembrane region" description="Helical" evidence="1">
    <location>
        <begin position="24"/>
        <end position="40"/>
    </location>
</feature>
<keyword evidence="1" id="KW-1133">Transmembrane helix</keyword>
<proteinExistence type="predicted"/>
<dbReference type="InterPro" id="IPR007272">
    <property type="entry name" value="Sulf_transp_TsuA/YedE"/>
</dbReference>
<dbReference type="AlphaFoldDB" id="A0A151B0X5"/>
<keyword evidence="1" id="KW-0472">Membrane</keyword>
<dbReference type="PATRIC" id="fig|1122241.3.peg.147"/>
<name>A0A151B0X5_9FIRM</name>
<feature type="transmembrane region" description="Helical" evidence="1">
    <location>
        <begin position="46"/>
        <end position="63"/>
    </location>
</feature>
<organism evidence="2 3">
    <name type="scientific">Moorella mulderi DSM 14980</name>
    <dbReference type="NCBI Taxonomy" id="1122241"/>
    <lineage>
        <taxon>Bacteria</taxon>
        <taxon>Bacillati</taxon>
        <taxon>Bacillota</taxon>
        <taxon>Clostridia</taxon>
        <taxon>Neomoorellales</taxon>
        <taxon>Neomoorellaceae</taxon>
        <taxon>Neomoorella</taxon>
    </lineage>
</organism>
<dbReference type="Pfam" id="PF04143">
    <property type="entry name" value="Sulf_transp"/>
    <property type="match status" value="1"/>
</dbReference>
<feature type="transmembrane region" description="Helical" evidence="1">
    <location>
        <begin position="84"/>
        <end position="108"/>
    </location>
</feature>